<gene>
    <name evidence="1" type="ORF">TTEB3V08_LOCUS9620</name>
</gene>
<dbReference type="EMBL" id="OE005141">
    <property type="protein sequence ID" value="CAD7461714.1"/>
    <property type="molecule type" value="Genomic_DNA"/>
</dbReference>
<dbReference type="AlphaFoldDB" id="A0A7R9INN1"/>
<reference evidence="1" key="1">
    <citation type="submission" date="2020-11" db="EMBL/GenBank/DDBJ databases">
        <authorList>
            <person name="Tran Van P."/>
        </authorList>
    </citation>
    <scope>NUCLEOTIDE SEQUENCE</scope>
</reference>
<organism evidence="1">
    <name type="scientific">Timema tahoe</name>
    <dbReference type="NCBI Taxonomy" id="61484"/>
    <lineage>
        <taxon>Eukaryota</taxon>
        <taxon>Metazoa</taxon>
        <taxon>Ecdysozoa</taxon>
        <taxon>Arthropoda</taxon>
        <taxon>Hexapoda</taxon>
        <taxon>Insecta</taxon>
        <taxon>Pterygota</taxon>
        <taxon>Neoptera</taxon>
        <taxon>Polyneoptera</taxon>
        <taxon>Phasmatodea</taxon>
        <taxon>Timematodea</taxon>
        <taxon>Timematoidea</taxon>
        <taxon>Timematidae</taxon>
        <taxon>Timema</taxon>
    </lineage>
</organism>
<proteinExistence type="predicted"/>
<name>A0A7R9INN1_9NEOP</name>
<accession>A0A7R9INN1</accession>
<protein>
    <submittedName>
        <fullName evidence="1">Uncharacterized protein</fullName>
    </submittedName>
</protein>
<sequence>MDERVFPIKIEPEEDLKFFQQEIKLEMKTEIDLPIKSELEEGLQCYQKHSSQLPPLTFPLIKEELYDPTEIDLPIKSELEEGLQCYQKHSSQLPPLTFPLIKEELYDPLIIANPLNPSPLSWETTGQTLFQALGFGPDLSLFRILPGFRWGSTQTPPGYSDPRLHH</sequence>
<evidence type="ECO:0000313" key="1">
    <source>
        <dbReference type="EMBL" id="CAD7461714.1"/>
    </source>
</evidence>